<accession>A0ABP9HNI6</accession>
<evidence type="ECO:0000313" key="2">
    <source>
        <dbReference type="Proteomes" id="UP001501195"/>
    </source>
</evidence>
<protein>
    <submittedName>
        <fullName evidence="1">DUF5695 domain-containing protein</fullName>
    </submittedName>
</protein>
<dbReference type="EMBL" id="BAABIL010000193">
    <property type="protein sequence ID" value="GAA4974618.1"/>
    <property type="molecule type" value="Genomic_DNA"/>
</dbReference>
<organism evidence="1 2">
    <name type="scientific">Kineococcus glutinatus</name>
    <dbReference type="NCBI Taxonomy" id="1070872"/>
    <lineage>
        <taxon>Bacteria</taxon>
        <taxon>Bacillati</taxon>
        <taxon>Actinomycetota</taxon>
        <taxon>Actinomycetes</taxon>
        <taxon>Kineosporiales</taxon>
        <taxon>Kineosporiaceae</taxon>
        <taxon>Kineococcus</taxon>
    </lineage>
</organism>
<gene>
    <name evidence="1" type="ORF">GCM10023225_14720</name>
</gene>
<name>A0ABP9HNI6_9ACTN</name>
<dbReference type="Proteomes" id="UP001501195">
    <property type="component" value="Unassembled WGS sequence"/>
</dbReference>
<proteinExistence type="predicted"/>
<keyword evidence="2" id="KW-1185">Reference proteome</keyword>
<sequence length="697" mass="75912">MTVTDPSVPVNGHIETTIPSDLPICTEQPDTTSLTFGTGWATIDRSTGSPLQFTDEAAPERTYLLDAEIPWHSVEHTWGTGYVISDTFTGRWNAPDVLELHDDAVTSHHTVAGQLAVTVQRRGGEHLRETYRFRNVSDRTQRITSLGIQVPFADLYPGAHDALTRRVHAHVFTGGAWAWVAAQPMDGSGRILGLTLTDGHLWGYSVETRNANTLSNARGHVVLNVTDHARNADAFGGQPVIVLAPGDEYVVSWDLAWYDDMPAFLGATRAPAQFSALSATVGDTIVVRTSHEVTAAEGVTVTATADGVELTGSEAGTYWVQIGHDARTEVLFHDTVADAVRKRSAYVLAYQRSTERPGLLGNAIVPVDTTTRLTQATNGWSDWTDGSERIGVALMLQHGLSRGWVDASVDEALDGWAAFARACLIDATGAPRRGSQDHHTGIRLYDSPWLARFFLLRHAYRHRAEDLDLAARLLERALELGIGRFLTIGFSEVAVAVADALEADGQPARATSLRDAVIAGARYFAELGERLPGHEVAYEQAIVAPLLNLLIDAHRLSGDPFLLDAISARLPWLLAFGAPQPHARLNGVAIRHWDGYWFGQRRQWGDVFPHYWSALTATVLRRLPAELRSSETDALATTILRANMANYFADGSATCAFVIPTSVDGRPAHSADPLANDQDFHLALWMQLEADGAVTLA</sequence>
<comment type="caution">
    <text evidence="1">The sequence shown here is derived from an EMBL/GenBank/DDBJ whole genome shotgun (WGS) entry which is preliminary data.</text>
</comment>
<reference evidence="2" key="1">
    <citation type="journal article" date="2019" name="Int. J. Syst. Evol. Microbiol.">
        <title>The Global Catalogue of Microorganisms (GCM) 10K type strain sequencing project: providing services to taxonomists for standard genome sequencing and annotation.</title>
        <authorList>
            <consortium name="The Broad Institute Genomics Platform"/>
            <consortium name="The Broad Institute Genome Sequencing Center for Infectious Disease"/>
            <person name="Wu L."/>
            <person name="Ma J."/>
        </authorList>
    </citation>
    <scope>NUCLEOTIDE SEQUENCE [LARGE SCALE GENOMIC DNA]</scope>
    <source>
        <strain evidence="2">JCM 18126</strain>
    </source>
</reference>
<dbReference type="RefSeq" id="WP_345711788.1">
    <property type="nucleotide sequence ID" value="NZ_BAABIL010000193.1"/>
</dbReference>
<evidence type="ECO:0000313" key="1">
    <source>
        <dbReference type="EMBL" id="GAA4974618.1"/>
    </source>
</evidence>